<name>G0NY11_CAEBE</name>
<dbReference type="Gene3D" id="3.90.550.10">
    <property type="entry name" value="Spore Coat Polysaccharide Biosynthesis Protein SpsA, Chain A"/>
    <property type="match status" value="1"/>
</dbReference>
<sequence length="369" mass="43399">MRTFQRYTSILIVLSLIIVVFIEEFNVGKGYIFIANRYNGEVIRNITVSRADKKENIGIVIVLNNVKDEDNYQMALDTVRCYGRNFQYDVHVIHANEEKSIMEKCQQKDFMFRRHCVLSLKMSSIPNTWLLFLDGDMGIINPNHLIEDYIPENPKIQIVFYNRIMNQEVMAGSYLVQNSDWSRKFLMFWANFEDKLPNSFHGSDNGAVHAVILYQAAPEISSKREFCVKNYWETSRDYESLSTFEVCAQELIRNNSIPEIKILPKGRLAWARDGWLTNSVWSETDFIFHGWQKKRKDKLIFAMWHSPLIYDKPWNLTKCSEGEASQNWRYKDTFIGNVIDVDRKLFATIQDEEKSYKKYLDLVAKNIPL</sequence>
<protein>
    <recommendedName>
        <fullName evidence="4">Nucleotide-diphospho-sugar transferase domain-containing protein</fullName>
    </recommendedName>
</protein>
<dbReference type="Pfam" id="PF03314">
    <property type="entry name" value="DUF273"/>
    <property type="match status" value="1"/>
</dbReference>
<gene>
    <name evidence="2" type="ORF">CAEBREN_14819</name>
</gene>
<dbReference type="Proteomes" id="UP000008068">
    <property type="component" value="Unassembled WGS sequence"/>
</dbReference>
<dbReference type="EMBL" id="GL379975">
    <property type="protein sequence ID" value="EGT39750.1"/>
    <property type="molecule type" value="Genomic_DNA"/>
</dbReference>
<feature type="transmembrane region" description="Helical" evidence="1">
    <location>
        <begin position="7"/>
        <end position="27"/>
    </location>
</feature>
<evidence type="ECO:0000313" key="2">
    <source>
        <dbReference type="EMBL" id="EGT39750.1"/>
    </source>
</evidence>
<accession>G0NY11</accession>
<dbReference type="OrthoDB" id="407658at2759"/>
<dbReference type="eggNOG" id="ENOG502SH7Z">
    <property type="taxonomic scope" value="Eukaryota"/>
</dbReference>
<dbReference type="HOGENOM" id="CLU_045307_1_0_1"/>
<dbReference type="OMA" id="MNHEVMA"/>
<dbReference type="FunCoup" id="G0NY11">
    <property type="interactions" value="2"/>
</dbReference>
<dbReference type="InParanoid" id="G0NY11"/>
<proteinExistence type="predicted"/>
<organism evidence="3">
    <name type="scientific">Caenorhabditis brenneri</name>
    <name type="common">Nematode worm</name>
    <dbReference type="NCBI Taxonomy" id="135651"/>
    <lineage>
        <taxon>Eukaryota</taxon>
        <taxon>Metazoa</taxon>
        <taxon>Ecdysozoa</taxon>
        <taxon>Nematoda</taxon>
        <taxon>Chromadorea</taxon>
        <taxon>Rhabditida</taxon>
        <taxon>Rhabditina</taxon>
        <taxon>Rhabditomorpha</taxon>
        <taxon>Rhabditoidea</taxon>
        <taxon>Rhabditidae</taxon>
        <taxon>Peloderinae</taxon>
        <taxon>Caenorhabditis</taxon>
    </lineage>
</organism>
<dbReference type="AlphaFoldDB" id="G0NY11"/>
<evidence type="ECO:0000313" key="3">
    <source>
        <dbReference type="Proteomes" id="UP000008068"/>
    </source>
</evidence>
<dbReference type="PANTHER" id="PTHR31562:SF2">
    <property type="entry name" value="NUCLEOTIDE-DIPHOSPHO-SUGAR TRANSFERASE"/>
    <property type="match status" value="1"/>
</dbReference>
<dbReference type="InterPro" id="IPR004988">
    <property type="entry name" value="DUF273"/>
</dbReference>
<keyword evidence="1" id="KW-0812">Transmembrane</keyword>
<keyword evidence="1" id="KW-0472">Membrane</keyword>
<evidence type="ECO:0000256" key="1">
    <source>
        <dbReference type="SAM" id="Phobius"/>
    </source>
</evidence>
<dbReference type="InterPro" id="IPR029044">
    <property type="entry name" value="Nucleotide-diphossugar_trans"/>
</dbReference>
<keyword evidence="1" id="KW-1133">Transmembrane helix</keyword>
<evidence type="ECO:0008006" key="4">
    <source>
        <dbReference type="Google" id="ProtNLM"/>
    </source>
</evidence>
<reference evidence="3" key="1">
    <citation type="submission" date="2011-07" db="EMBL/GenBank/DDBJ databases">
        <authorList>
            <consortium name="Caenorhabditis brenneri Sequencing and Analysis Consortium"/>
            <person name="Wilson R.K."/>
        </authorList>
    </citation>
    <scope>NUCLEOTIDE SEQUENCE [LARGE SCALE GENOMIC DNA]</scope>
    <source>
        <strain evidence="3">PB2801</strain>
    </source>
</reference>
<dbReference type="PANTHER" id="PTHR31562">
    <property type="entry name" value="PROTEIN CBG18972"/>
    <property type="match status" value="1"/>
</dbReference>
<dbReference type="STRING" id="135651.G0NY11"/>
<keyword evidence="3" id="KW-1185">Reference proteome</keyword>